<gene>
    <name evidence="2" type="ORF">OESDEN_25325</name>
</gene>
<dbReference type="InterPro" id="IPR029058">
    <property type="entry name" value="AB_hydrolase_fold"/>
</dbReference>
<dbReference type="GO" id="GO:0052651">
    <property type="term" value="P:monoacylglycerol catabolic process"/>
    <property type="evidence" value="ECO:0007669"/>
    <property type="project" value="TreeGrafter"/>
</dbReference>
<evidence type="ECO:0000259" key="1">
    <source>
        <dbReference type="Pfam" id="PF00561"/>
    </source>
</evidence>
<dbReference type="AlphaFoldDB" id="A0A0B1RR00"/>
<dbReference type="OrthoDB" id="6412627at2759"/>
<dbReference type="Proteomes" id="UP000053660">
    <property type="component" value="Unassembled WGS sequence"/>
</dbReference>
<dbReference type="PANTHER" id="PTHR12277:SF72">
    <property type="entry name" value="BAT5L PROTEIN"/>
    <property type="match status" value="1"/>
</dbReference>
<keyword evidence="3" id="KW-1185">Reference proteome</keyword>
<sequence>MQYAQSVLGFREEDIVLFGWSIGGYPASWLAVNYPKVRGLILDATFDDVLPLALARMPKVLSDVVEYAVRAHFDLDIQAIIAHYKGPLKLIRRLQEEILTTDETGTEVERRASNRANFLLKKVLEQRHPSLIADLDSQVDRWLAMAPQQRAMAGHVSNDSDLAIRRARLYAACDHYLTDFDATHVQPLDPG</sequence>
<accession>A0A0B1RR00</accession>
<evidence type="ECO:0000313" key="3">
    <source>
        <dbReference type="Proteomes" id="UP000053660"/>
    </source>
</evidence>
<dbReference type="GO" id="GO:0047372">
    <property type="term" value="F:monoacylglycerol lipase activity"/>
    <property type="evidence" value="ECO:0007669"/>
    <property type="project" value="TreeGrafter"/>
</dbReference>
<feature type="domain" description="AB hydrolase-1" evidence="1">
    <location>
        <begin position="13"/>
        <end position="104"/>
    </location>
</feature>
<organism evidence="2 3">
    <name type="scientific">Oesophagostomum dentatum</name>
    <name type="common">Nodular worm</name>
    <dbReference type="NCBI Taxonomy" id="61180"/>
    <lineage>
        <taxon>Eukaryota</taxon>
        <taxon>Metazoa</taxon>
        <taxon>Ecdysozoa</taxon>
        <taxon>Nematoda</taxon>
        <taxon>Chromadorea</taxon>
        <taxon>Rhabditida</taxon>
        <taxon>Rhabditina</taxon>
        <taxon>Rhabditomorpha</taxon>
        <taxon>Strongyloidea</taxon>
        <taxon>Strongylidae</taxon>
        <taxon>Oesophagostomum</taxon>
    </lineage>
</organism>
<name>A0A0B1RR00_OESDE</name>
<dbReference type="Gene3D" id="3.40.50.1820">
    <property type="entry name" value="alpha/beta hydrolase"/>
    <property type="match status" value="1"/>
</dbReference>
<reference evidence="2 3" key="1">
    <citation type="submission" date="2014-03" db="EMBL/GenBank/DDBJ databases">
        <title>Draft genome of the hookworm Oesophagostomum dentatum.</title>
        <authorList>
            <person name="Mitreva M."/>
        </authorList>
    </citation>
    <scope>NUCLEOTIDE SEQUENCE [LARGE SCALE GENOMIC DNA]</scope>
    <source>
        <strain evidence="2 3">OD-Hann</strain>
    </source>
</reference>
<dbReference type="Pfam" id="PF00561">
    <property type="entry name" value="Abhydrolase_1"/>
    <property type="match status" value="1"/>
</dbReference>
<proteinExistence type="predicted"/>
<dbReference type="GO" id="GO:0012505">
    <property type="term" value="C:endomembrane system"/>
    <property type="evidence" value="ECO:0007669"/>
    <property type="project" value="TreeGrafter"/>
</dbReference>
<dbReference type="GO" id="GO:0004620">
    <property type="term" value="F:phospholipase activity"/>
    <property type="evidence" value="ECO:0007669"/>
    <property type="project" value="TreeGrafter"/>
</dbReference>
<protein>
    <recommendedName>
        <fullName evidence="1">AB hydrolase-1 domain-containing protein</fullName>
    </recommendedName>
</protein>
<dbReference type="PANTHER" id="PTHR12277">
    <property type="entry name" value="ALPHA/BETA HYDROLASE DOMAIN-CONTAINING PROTEIN"/>
    <property type="match status" value="1"/>
</dbReference>
<dbReference type="EMBL" id="KN613120">
    <property type="protein sequence ID" value="KHJ75059.1"/>
    <property type="molecule type" value="Genomic_DNA"/>
</dbReference>
<evidence type="ECO:0000313" key="2">
    <source>
        <dbReference type="EMBL" id="KHJ75059.1"/>
    </source>
</evidence>
<dbReference type="GO" id="GO:0006660">
    <property type="term" value="P:phosphatidylserine catabolic process"/>
    <property type="evidence" value="ECO:0007669"/>
    <property type="project" value="TreeGrafter"/>
</dbReference>
<dbReference type="InterPro" id="IPR000073">
    <property type="entry name" value="AB_hydrolase_1"/>
</dbReference>
<dbReference type="SUPFAM" id="SSF53474">
    <property type="entry name" value="alpha/beta-Hydrolases"/>
    <property type="match status" value="1"/>
</dbReference>